<dbReference type="GeneID" id="2894306"/>
<gene>
    <name evidence="2" type="ORF">KLLA0_E24861g</name>
</gene>
<protein>
    <submittedName>
        <fullName evidence="2">KLLA0E24861p</fullName>
    </submittedName>
</protein>
<dbReference type="RefSeq" id="XP_455072.1">
    <property type="nucleotide sequence ID" value="XM_455072.1"/>
</dbReference>
<evidence type="ECO:0000256" key="1">
    <source>
        <dbReference type="SAM" id="SignalP"/>
    </source>
</evidence>
<evidence type="ECO:0000313" key="3">
    <source>
        <dbReference type="Proteomes" id="UP000000598"/>
    </source>
</evidence>
<sequence>MKFLVTFFSVFVFGLLQFAAADSSNFTLECYAPGTALFDGHIYIGDDKKIYIANVTETAKGIVLSNGSLEMDDGKVIGIGKNYLSLEADSSSFEIAYPFTIEKGILKLYGEDFHAVPSGKDGIYVLGSINAAAGRDDVIPIQIKAIGDDDTAVSDYKGDSVESTSSYSLLGSQTFDSSAASSASAATASEVSSSKSSSKNAAVANFSYSHGCFFSLLIAMIV</sequence>
<dbReference type="OMA" id="TLECYAP"/>
<name>Q6CLW7_KLULA</name>
<feature type="signal peptide" evidence="1">
    <location>
        <begin position="1"/>
        <end position="21"/>
    </location>
</feature>
<dbReference type="EMBL" id="CR382125">
    <property type="protein sequence ID" value="CAH00159.1"/>
    <property type="molecule type" value="Genomic_DNA"/>
</dbReference>
<dbReference type="PaxDb" id="284590-Q6CLW7"/>
<accession>Q6CLW7</accession>
<dbReference type="Proteomes" id="UP000000598">
    <property type="component" value="Chromosome E"/>
</dbReference>
<dbReference type="HOGENOM" id="CLU_1245545_0_0_1"/>
<keyword evidence="3" id="KW-1185">Reference proteome</keyword>
<keyword evidence="1" id="KW-0732">Signal</keyword>
<organism evidence="2 3">
    <name type="scientific">Kluyveromyces lactis (strain ATCC 8585 / CBS 2359 / DSM 70799 / NBRC 1267 / NRRL Y-1140 / WM37)</name>
    <name type="common">Yeast</name>
    <name type="synonym">Candida sphaerica</name>
    <dbReference type="NCBI Taxonomy" id="284590"/>
    <lineage>
        <taxon>Eukaryota</taxon>
        <taxon>Fungi</taxon>
        <taxon>Dikarya</taxon>
        <taxon>Ascomycota</taxon>
        <taxon>Saccharomycotina</taxon>
        <taxon>Saccharomycetes</taxon>
        <taxon>Saccharomycetales</taxon>
        <taxon>Saccharomycetaceae</taxon>
        <taxon>Kluyveromyces</taxon>
    </lineage>
</organism>
<dbReference type="KEGG" id="kla:KLLA0_E24861g"/>
<reference evidence="2 3" key="1">
    <citation type="journal article" date="2004" name="Nature">
        <title>Genome evolution in yeasts.</title>
        <authorList>
            <consortium name="Genolevures"/>
            <person name="Dujon B."/>
            <person name="Sherman D."/>
            <person name="Fischer G."/>
            <person name="Durrens P."/>
            <person name="Casaregola S."/>
            <person name="Lafontaine I."/>
            <person name="de Montigny J."/>
            <person name="Marck C."/>
            <person name="Neuveglise C."/>
            <person name="Talla E."/>
            <person name="Goffard N."/>
            <person name="Frangeul L."/>
            <person name="Aigle M."/>
            <person name="Anthouard V."/>
            <person name="Babour A."/>
            <person name="Barbe V."/>
            <person name="Barnay S."/>
            <person name="Blanchin S."/>
            <person name="Beckerich J.M."/>
            <person name="Beyne E."/>
            <person name="Bleykasten C."/>
            <person name="Boisrame A."/>
            <person name="Boyer J."/>
            <person name="Cattolico L."/>
            <person name="Confanioleri F."/>
            <person name="de Daruvar A."/>
            <person name="Despons L."/>
            <person name="Fabre E."/>
            <person name="Fairhead C."/>
            <person name="Ferry-Dumazet H."/>
            <person name="Groppi A."/>
            <person name="Hantraye F."/>
            <person name="Hennequin C."/>
            <person name="Jauniaux N."/>
            <person name="Joyet P."/>
            <person name="Kachouri R."/>
            <person name="Kerrest A."/>
            <person name="Koszul R."/>
            <person name="Lemaire M."/>
            <person name="Lesur I."/>
            <person name="Ma L."/>
            <person name="Muller H."/>
            <person name="Nicaud J.M."/>
            <person name="Nikolski M."/>
            <person name="Oztas S."/>
            <person name="Ozier-Kalogeropoulos O."/>
            <person name="Pellenz S."/>
            <person name="Potier S."/>
            <person name="Richard G.F."/>
            <person name="Straub M.L."/>
            <person name="Suleau A."/>
            <person name="Swennene D."/>
            <person name="Tekaia F."/>
            <person name="Wesolowski-Louvel M."/>
            <person name="Westhof E."/>
            <person name="Wirth B."/>
            <person name="Zeniou-Meyer M."/>
            <person name="Zivanovic I."/>
            <person name="Bolotin-Fukuhara M."/>
            <person name="Thierry A."/>
            <person name="Bouchier C."/>
            <person name="Caudron B."/>
            <person name="Scarpelli C."/>
            <person name="Gaillardin C."/>
            <person name="Weissenbach J."/>
            <person name="Wincker P."/>
            <person name="Souciet J.L."/>
        </authorList>
    </citation>
    <scope>NUCLEOTIDE SEQUENCE [LARGE SCALE GENOMIC DNA]</scope>
    <source>
        <strain evidence="3">ATCC 8585 / CBS 2359 / DSM 70799 / NBRC 1267 / NRRL Y-1140 / WM37</strain>
    </source>
</reference>
<evidence type="ECO:0000313" key="2">
    <source>
        <dbReference type="EMBL" id="CAH00159.1"/>
    </source>
</evidence>
<proteinExistence type="predicted"/>
<dbReference type="AlphaFoldDB" id="Q6CLW7"/>
<dbReference type="InParanoid" id="Q6CLW7"/>
<feature type="chain" id="PRO_5004272096" evidence="1">
    <location>
        <begin position="22"/>
        <end position="222"/>
    </location>
</feature>